<dbReference type="EMBL" id="JARRTL010000009">
    <property type="protein sequence ID" value="MEC0485390.1"/>
    <property type="molecule type" value="Genomic_DNA"/>
</dbReference>
<dbReference type="STRING" id="1664069.BGLY_1711"/>
<reference evidence="2 4" key="3">
    <citation type="submission" date="2023-03" db="EMBL/GenBank/DDBJ databases">
        <title>Agriculturally important microbes genome sequencing.</title>
        <authorList>
            <person name="Dunlap C."/>
        </authorList>
    </citation>
    <scope>NUCLEOTIDE SEQUENCE [LARGE SCALE GENOMIC DNA]</scope>
    <source>
        <strain evidence="2 4">CBP-3203</strain>
    </source>
</reference>
<evidence type="ECO:0000313" key="4">
    <source>
        <dbReference type="Proteomes" id="UP001341297"/>
    </source>
</evidence>
<keyword evidence="4" id="KW-1185">Reference proteome</keyword>
<dbReference type="OrthoDB" id="1646085at2"/>
<dbReference type="Proteomes" id="UP000036168">
    <property type="component" value="Unassembled WGS sequence"/>
</dbReference>
<dbReference type="InterPro" id="IPR025613">
    <property type="entry name" value="YlbE"/>
</dbReference>
<reference evidence="1" key="2">
    <citation type="submission" date="2015-10" db="EMBL/GenBank/DDBJ databases">
        <authorList>
            <person name="Gilbert D.G."/>
        </authorList>
    </citation>
    <scope>NUCLEOTIDE SEQUENCE</scope>
    <source>
        <strain evidence="1">GO-13</strain>
    </source>
</reference>
<sequence length="79" mass="9846">MRKEVQEYVFASEERRRFIREQPVWYRKLSRRPDDLSEFQLDMMNFYEKTIPHRVSQFSSSLQMAQMMIQMFQAMRTQD</sequence>
<gene>
    <name evidence="1" type="ORF">AB447_218675</name>
    <name evidence="2" type="ORF">P8828_11155</name>
</gene>
<proteinExistence type="predicted"/>
<name>A0A0J6EMG0_9BACI</name>
<reference evidence="1 3" key="1">
    <citation type="journal article" date="2015" name="Int. J. Syst. Evol. Microbiol.">
        <title>Bacillus glycinifermentans sp. nov., isolated from fermented soybean paste.</title>
        <authorList>
            <person name="Kim S.J."/>
            <person name="Dunlap C.A."/>
            <person name="Kwon S.W."/>
            <person name="Rooney A.P."/>
        </authorList>
    </citation>
    <scope>NUCLEOTIDE SEQUENCE [LARGE SCALE GENOMIC DNA]</scope>
    <source>
        <strain evidence="1 3">GO-13</strain>
    </source>
</reference>
<evidence type="ECO:0000313" key="3">
    <source>
        <dbReference type="Proteomes" id="UP000036168"/>
    </source>
</evidence>
<dbReference type="AlphaFoldDB" id="A0A0J6EMG0"/>
<accession>A0A0J6EMG0</accession>
<accession>A0A0J6EBB7</accession>
<dbReference type="PATRIC" id="fig|1664069.3.peg.5588"/>
<evidence type="ECO:0000313" key="2">
    <source>
        <dbReference type="EMBL" id="MEC0485390.1"/>
    </source>
</evidence>
<dbReference type="EMBL" id="LECW02000021">
    <property type="protein sequence ID" value="KRT93415.1"/>
    <property type="molecule type" value="Genomic_DNA"/>
</dbReference>
<organism evidence="1 3">
    <name type="scientific">Bacillus glycinifermentans</name>
    <dbReference type="NCBI Taxonomy" id="1664069"/>
    <lineage>
        <taxon>Bacteria</taxon>
        <taxon>Bacillati</taxon>
        <taxon>Bacillota</taxon>
        <taxon>Bacilli</taxon>
        <taxon>Bacillales</taxon>
        <taxon>Bacillaceae</taxon>
        <taxon>Bacillus</taxon>
    </lineage>
</organism>
<dbReference type="RefSeq" id="WP_048353100.1">
    <property type="nucleotide sequence ID" value="NZ_CP023481.1"/>
</dbReference>
<protein>
    <submittedName>
        <fullName evidence="2">YlbE-like family protein</fullName>
    </submittedName>
</protein>
<dbReference type="Pfam" id="PF14003">
    <property type="entry name" value="YlbE"/>
    <property type="match status" value="1"/>
</dbReference>
<evidence type="ECO:0000313" key="1">
    <source>
        <dbReference type="EMBL" id="KRT93415.1"/>
    </source>
</evidence>
<dbReference type="Proteomes" id="UP001341297">
    <property type="component" value="Unassembled WGS sequence"/>
</dbReference>
<comment type="caution">
    <text evidence="1">The sequence shown here is derived from an EMBL/GenBank/DDBJ whole genome shotgun (WGS) entry which is preliminary data.</text>
</comment>